<evidence type="ECO:0000313" key="2">
    <source>
        <dbReference type="Proteomes" id="UP000287247"/>
    </source>
</evidence>
<protein>
    <recommendedName>
        <fullName evidence="3">2-phospho-L-lactate guanylyltransferase</fullName>
    </recommendedName>
</protein>
<dbReference type="AlphaFoldDB" id="A0A401ID73"/>
<keyword evidence="2" id="KW-1185">Reference proteome</keyword>
<dbReference type="Proteomes" id="UP000287247">
    <property type="component" value="Unassembled WGS sequence"/>
</dbReference>
<organism evidence="1 2">
    <name type="scientific">Aphanothece sacrum FPU1</name>
    <dbReference type="NCBI Taxonomy" id="1920663"/>
    <lineage>
        <taxon>Bacteria</taxon>
        <taxon>Bacillati</taxon>
        <taxon>Cyanobacteriota</taxon>
        <taxon>Cyanophyceae</taxon>
        <taxon>Oscillatoriophycideae</taxon>
        <taxon>Chroococcales</taxon>
        <taxon>Aphanothecaceae</taxon>
        <taxon>Aphanothece</taxon>
    </lineage>
</organism>
<dbReference type="Gene3D" id="3.30.160.250">
    <property type="match status" value="1"/>
</dbReference>
<reference evidence="2" key="1">
    <citation type="submission" date="2017-05" db="EMBL/GenBank/DDBJ databases">
        <title>Physiological properties and genetic analysis related to exopolysaccharide production of fresh-water unicellular cyanobacterium Aphanothece sacrum, Suizenji Nori, that has been cultured as a food source in Japan.</title>
        <authorList>
            <person name="Kanesaki Y."/>
            <person name="Yoshikawa S."/>
            <person name="Ohki K."/>
        </authorList>
    </citation>
    <scope>NUCLEOTIDE SEQUENCE [LARGE SCALE GENOMIC DNA]</scope>
    <source>
        <strain evidence="2">FPU1</strain>
    </source>
</reference>
<dbReference type="EMBL" id="BDQK01000001">
    <property type="protein sequence ID" value="GBF79184.1"/>
    <property type="molecule type" value="Genomic_DNA"/>
</dbReference>
<name>A0A401ID73_APHSA</name>
<proteinExistence type="predicted"/>
<dbReference type="InterPro" id="IPR035069">
    <property type="entry name" value="TTHA1013/TTHA0281-like"/>
</dbReference>
<evidence type="ECO:0000313" key="1">
    <source>
        <dbReference type="EMBL" id="GBF79184.1"/>
    </source>
</evidence>
<accession>A0A401ID73</accession>
<dbReference type="SUPFAM" id="SSF143100">
    <property type="entry name" value="TTHA1013/TTHA0281-like"/>
    <property type="match status" value="1"/>
</dbReference>
<comment type="caution">
    <text evidence="1">The sequence shown here is derived from an EMBL/GenBank/DDBJ whole genome shotgun (WGS) entry which is preliminary data.</text>
</comment>
<evidence type="ECO:0008006" key="3">
    <source>
        <dbReference type="Google" id="ProtNLM"/>
    </source>
</evidence>
<gene>
    <name evidence="1" type="ORF">AsFPU1_0576</name>
</gene>
<sequence length="75" mass="8609">MTLNKMKMTIVFEVSQEDDGGFVAECLTEDIFTQGDTWELLKANIHEAVKGFYFDQQNLPSVKLHFVKNEILAIQ</sequence>